<reference evidence="2" key="1">
    <citation type="submission" date="2023-06" db="EMBL/GenBank/DDBJ databases">
        <authorList>
            <person name="Jiang Y."/>
            <person name="Liu Q."/>
        </authorList>
    </citation>
    <scope>NUCLEOTIDE SEQUENCE</scope>
    <source>
        <strain evidence="2">CGMCC 1.12089</strain>
    </source>
</reference>
<dbReference type="InterPro" id="IPR013096">
    <property type="entry name" value="Cupin_2"/>
</dbReference>
<evidence type="ECO:0000313" key="3">
    <source>
        <dbReference type="Proteomes" id="UP001174908"/>
    </source>
</evidence>
<evidence type="ECO:0000313" key="2">
    <source>
        <dbReference type="EMBL" id="MDM0047152.1"/>
    </source>
</evidence>
<feature type="domain" description="Cupin type-2" evidence="1">
    <location>
        <begin position="37"/>
        <end position="103"/>
    </location>
</feature>
<dbReference type="EMBL" id="JASZYV010000006">
    <property type="protein sequence ID" value="MDM0047152.1"/>
    <property type="molecule type" value="Genomic_DNA"/>
</dbReference>
<dbReference type="Gene3D" id="2.60.120.10">
    <property type="entry name" value="Jelly Rolls"/>
    <property type="match status" value="1"/>
</dbReference>
<dbReference type="RefSeq" id="WP_286662269.1">
    <property type="nucleotide sequence ID" value="NZ_JASZYV010000006.1"/>
</dbReference>
<proteinExistence type="predicted"/>
<evidence type="ECO:0000259" key="1">
    <source>
        <dbReference type="Pfam" id="PF07883"/>
    </source>
</evidence>
<dbReference type="Pfam" id="PF07883">
    <property type="entry name" value="Cupin_2"/>
    <property type="match status" value="1"/>
</dbReference>
<sequence length="108" mass="11293">MAIAHAVSGDVVDLRAPSSPDRTVALFKAPDLEAMRLILAAGKTMPEHSVPGSLTVQCLKGRIELVLPDRSPVLEAGQFAYLGGGVPHALRALEDSDVLVTLVIVQAA</sequence>
<dbReference type="CDD" id="cd02230">
    <property type="entry name" value="cupin_HP0902-like"/>
    <property type="match status" value="1"/>
</dbReference>
<comment type="caution">
    <text evidence="2">The sequence shown here is derived from an EMBL/GenBank/DDBJ whole genome shotgun (WGS) entry which is preliminary data.</text>
</comment>
<protein>
    <submittedName>
        <fullName evidence="2">Cupin domain-containing protein</fullName>
    </submittedName>
</protein>
<organism evidence="2 3">
    <name type="scientific">Variovorax dokdonensis</name>
    <dbReference type="NCBI Taxonomy" id="344883"/>
    <lineage>
        <taxon>Bacteria</taxon>
        <taxon>Pseudomonadati</taxon>
        <taxon>Pseudomonadota</taxon>
        <taxon>Betaproteobacteria</taxon>
        <taxon>Burkholderiales</taxon>
        <taxon>Comamonadaceae</taxon>
        <taxon>Variovorax</taxon>
    </lineage>
</organism>
<dbReference type="SUPFAM" id="SSF51182">
    <property type="entry name" value="RmlC-like cupins"/>
    <property type="match status" value="1"/>
</dbReference>
<dbReference type="InterPro" id="IPR011051">
    <property type="entry name" value="RmlC_Cupin_sf"/>
</dbReference>
<dbReference type="Proteomes" id="UP001174908">
    <property type="component" value="Unassembled WGS sequence"/>
</dbReference>
<name>A0ABT7NGW0_9BURK</name>
<accession>A0ABT7NGW0</accession>
<gene>
    <name evidence="2" type="ORF">QTH91_21855</name>
</gene>
<keyword evidence="3" id="KW-1185">Reference proteome</keyword>
<dbReference type="InterPro" id="IPR014710">
    <property type="entry name" value="RmlC-like_jellyroll"/>
</dbReference>